<name>A0AAE0Y8E3_9GAST</name>
<evidence type="ECO:0000313" key="2">
    <source>
        <dbReference type="EMBL" id="KAK3736875.1"/>
    </source>
</evidence>
<accession>A0AAE0Y8E3</accession>
<keyword evidence="3" id="KW-1185">Reference proteome</keyword>
<dbReference type="AlphaFoldDB" id="A0AAE0Y8E3"/>
<protein>
    <submittedName>
        <fullName evidence="2">Uncharacterized protein</fullName>
    </submittedName>
</protein>
<feature type="region of interest" description="Disordered" evidence="1">
    <location>
        <begin position="63"/>
        <end position="82"/>
    </location>
</feature>
<organism evidence="2 3">
    <name type="scientific">Elysia crispata</name>
    <name type="common">lettuce slug</name>
    <dbReference type="NCBI Taxonomy" id="231223"/>
    <lineage>
        <taxon>Eukaryota</taxon>
        <taxon>Metazoa</taxon>
        <taxon>Spiralia</taxon>
        <taxon>Lophotrochozoa</taxon>
        <taxon>Mollusca</taxon>
        <taxon>Gastropoda</taxon>
        <taxon>Heterobranchia</taxon>
        <taxon>Euthyneura</taxon>
        <taxon>Panpulmonata</taxon>
        <taxon>Sacoglossa</taxon>
        <taxon>Placobranchoidea</taxon>
        <taxon>Plakobranchidae</taxon>
        <taxon>Elysia</taxon>
    </lineage>
</organism>
<evidence type="ECO:0000256" key="1">
    <source>
        <dbReference type="SAM" id="MobiDB-lite"/>
    </source>
</evidence>
<dbReference type="Proteomes" id="UP001283361">
    <property type="component" value="Unassembled WGS sequence"/>
</dbReference>
<dbReference type="EMBL" id="JAWDGP010006684">
    <property type="protein sequence ID" value="KAK3736875.1"/>
    <property type="molecule type" value="Genomic_DNA"/>
</dbReference>
<evidence type="ECO:0000313" key="3">
    <source>
        <dbReference type="Proteomes" id="UP001283361"/>
    </source>
</evidence>
<reference evidence="2" key="1">
    <citation type="journal article" date="2023" name="G3 (Bethesda)">
        <title>A reference genome for the long-term kleptoplast-retaining sea slug Elysia crispata morphotype clarki.</title>
        <authorList>
            <person name="Eastman K.E."/>
            <person name="Pendleton A.L."/>
            <person name="Shaikh M.A."/>
            <person name="Suttiyut T."/>
            <person name="Ogas R."/>
            <person name="Tomko P."/>
            <person name="Gavelis G."/>
            <person name="Widhalm J.R."/>
            <person name="Wisecaver J.H."/>
        </authorList>
    </citation>
    <scope>NUCLEOTIDE SEQUENCE</scope>
    <source>
        <strain evidence="2">ECLA1</strain>
    </source>
</reference>
<sequence>MQRPSIGTMVRIVKYGKSVSSVIIKRDCSGGACWKLVIAVPICPTLWLVRGLCYVKAVPRSIPRESGHSQSDQTFWLAGSRR</sequence>
<proteinExistence type="predicted"/>
<comment type="caution">
    <text evidence="2">The sequence shown here is derived from an EMBL/GenBank/DDBJ whole genome shotgun (WGS) entry which is preliminary data.</text>
</comment>
<gene>
    <name evidence="2" type="ORF">RRG08_000622</name>
</gene>